<dbReference type="PROSITE" id="PS50048">
    <property type="entry name" value="ZN2_CY6_FUNGAL_2"/>
    <property type="match status" value="1"/>
</dbReference>
<dbReference type="Proteomes" id="UP001149079">
    <property type="component" value="Unassembled WGS sequence"/>
</dbReference>
<reference evidence="9" key="2">
    <citation type="journal article" date="2023" name="IMA Fungus">
        <title>Comparative genomic study of the Penicillium genus elucidates a diverse pangenome and 15 lateral gene transfer events.</title>
        <authorList>
            <person name="Petersen C."/>
            <person name="Sorensen T."/>
            <person name="Nielsen M.R."/>
            <person name="Sondergaard T.E."/>
            <person name="Sorensen J.L."/>
            <person name="Fitzpatrick D.A."/>
            <person name="Frisvad J.C."/>
            <person name="Nielsen K.L."/>
        </authorList>
    </citation>
    <scope>NUCLEOTIDE SEQUENCE</scope>
    <source>
        <strain evidence="9">IBT 22155</strain>
    </source>
</reference>
<dbReference type="InterPro" id="IPR036864">
    <property type="entry name" value="Zn2-C6_fun-type_DNA-bd_sf"/>
</dbReference>
<dbReference type="GO" id="GO:0005634">
    <property type="term" value="C:nucleus"/>
    <property type="evidence" value="ECO:0007669"/>
    <property type="project" value="UniProtKB-SubCell"/>
</dbReference>
<dbReference type="GeneID" id="81409016"/>
<proteinExistence type="predicted"/>
<evidence type="ECO:0000256" key="6">
    <source>
        <dbReference type="ARBA" id="ARBA00023242"/>
    </source>
</evidence>
<evidence type="ECO:0000256" key="3">
    <source>
        <dbReference type="ARBA" id="ARBA00023015"/>
    </source>
</evidence>
<reference evidence="9" key="1">
    <citation type="submission" date="2022-11" db="EMBL/GenBank/DDBJ databases">
        <authorList>
            <person name="Petersen C."/>
        </authorList>
    </citation>
    <scope>NUCLEOTIDE SEQUENCE</scope>
    <source>
        <strain evidence="9">IBT 22155</strain>
    </source>
</reference>
<evidence type="ECO:0000256" key="2">
    <source>
        <dbReference type="ARBA" id="ARBA00022723"/>
    </source>
</evidence>
<dbReference type="Gene3D" id="4.10.240.10">
    <property type="entry name" value="Zn(2)-C6 fungal-type DNA-binding domain"/>
    <property type="match status" value="1"/>
</dbReference>
<dbReference type="PROSITE" id="PS00463">
    <property type="entry name" value="ZN2_CY6_FUNGAL_1"/>
    <property type="match status" value="1"/>
</dbReference>
<comment type="caution">
    <text evidence="9">The sequence shown here is derived from an EMBL/GenBank/DDBJ whole genome shotgun (WGS) entry which is preliminary data.</text>
</comment>
<organism evidence="9 10">
    <name type="scientific">Penicillium bovifimosum</name>
    <dbReference type="NCBI Taxonomy" id="126998"/>
    <lineage>
        <taxon>Eukaryota</taxon>
        <taxon>Fungi</taxon>
        <taxon>Dikarya</taxon>
        <taxon>Ascomycota</taxon>
        <taxon>Pezizomycotina</taxon>
        <taxon>Eurotiomycetes</taxon>
        <taxon>Eurotiomycetidae</taxon>
        <taxon>Eurotiales</taxon>
        <taxon>Aspergillaceae</taxon>
        <taxon>Penicillium</taxon>
    </lineage>
</organism>
<dbReference type="PANTHER" id="PTHR46910:SF3">
    <property type="entry name" value="HALOTOLERANCE PROTEIN 9-RELATED"/>
    <property type="match status" value="1"/>
</dbReference>
<dbReference type="SMART" id="SM00066">
    <property type="entry name" value="GAL4"/>
    <property type="match status" value="1"/>
</dbReference>
<dbReference type="GO" id="GO:0008270">
    <property type="term" value="F:zinc ion binding"/>
    <property type="evidence" value="ECO:0007669"/>
    <property type="project" value="InterPro"/>
</dbReference>
<feature type="compositionally biased region" description="Basic and acidic residues" evidence="7">
    <location>
        <begin position="29"/>
        <end position="41"/>
    </location>
</feature>
<dbReference type="AlphaFoldDB" id="A0A9W9GJ02"/>
<evidence type="ECO:0000259" key="8">
    <source>
        <dbReference type="PROSITE" id="PS50048"/>
    </source>
</evidence>
<dbReference type="GO" id="GO:0003677">
    <property type="term" value="F:DNA binding"/>
    <property type="evidence" value="ECO:0007669"/>
    <property type="project" value="UniProtKB-KW"/>
</dbReference>
<feature type="compositionally biased region" description="Low complexity" evidence="7">
    <location>
        <begin position="229"/>
        <end position="247"/>
    </location>
</feature>
<evidence type="ECO:0000256" key="1">
    <source>
        <dbReference type="ARBA" id="ARBA00004123"/>
    </source>
</evidence>
<dbReference type="InterPro" id="IPR050987">
    <property type="entry name" value="AtrR-like"/>
</dbReference>
<dbReference type="Pfam" id="PF00172">
    <property type="entry name" value="Zn_clus"/>
    <property type="match status" value="1"/>
</dbReference>
<dbReference type="PANTHER" id="PTHR46910">
    <property type="entry name" value="TRANSCRIPTION FACTOR PDR1"/>
    <property type="match status" value="1"/>
</dbReference>
<dbReference type="EMBL" id="JAPQKL010000007">
    <property type="protein sequence ID" value="KAJ5121141.1"/>
    <property type="molecule type" value="Genomic_DNA"/>
</dbReference>
<accession>A0A9W9GJ02</accession>
<dbReference type="OrthoDB" id="5394557at2759"/>
<keyword evidence="10" id="KW-1185">Reference proteome</keyword>
<gene>
    <name evidence="9" type="ORF">N7515_009102</name>
</gene>
<name>A0A9W9GJ02_9EURO</name>
<keyword evidence="2" id="KW-0479">Metal-binding</keyword>
<dbReference type="CDD" id="cd00067">
    <property type="entry name" value="GAL4"/>
    <property type="match status" value="1"/>
</dbReference>
<comment type="subcellular location">
    <subcellularLocation>
        <location evidence="1">Nucleus</location>
    </subcellularLocation>
</comment>
<keyword evidence="6" id="KW-0539">Nucleus</keyword>
<feature type="region of interest" description="Disordered" evidence="7">
    <location>
        <begin position="1"/>
        <end position="43"/>
    </location>
</feature>
<protein>
    <recommendedName>
        <fullName evidence="8">Zn(2)-C6 fungal-type domain-containing protein</fullName>
    </recommendedName>
</protein>
<keyword evidence="5" id="KW-0804">Transcription</keyword>
<keyword evidence="3" id="KW-0805">Transcription regulation</keyword>
<dbReference type="GO" id="GO:0000981">
    <property type="term" value="F:DNA-binding transcription factor activity, RNA polymerase II-specific"/>
    <property type="evidence" value="ECO:0007669"/>
    <property type="project" value="InterPro"/>
</dbReference>
<evidence type="ECO:0000256" key="5">
    <source>
        <dbReference type="ARBA" id="ARBA00023163"/>
    </source>
</evidence>
<evidence type="ECO:0000256" key="4">
    <source>
        <dbReference type="ARBA" id="ARBA00023125"/>
    </source>
</evidence>
<feature type="domain" description="Zn(2)-C6 fungal-type" evidence="8">
    <location>
        <begin position="51"/>
        <end position="85"/>
    </location>
</feature>
<dbReference type="RefSeq" id="XP_056517645.1">
    <property type="nucleotide sequence ID" value="XM_056669846.1"/>
</dbReference>
<evidence type="ECO:0000256" key="7">
    <source>
        <dbReference type="SAM" id="MobiDB-lite"/>
    </source>
</evidence>
<evidence type="ECO:0000313" key="9">
    <source>
        <dbReference type="EMBL" id="KAJ5121141.1"/>
    </source>
</evidence>
<sequence length="429" mass="47395">MDPTYDNMVGIDHSRHNSSLSMARSMRVVKQERSMEREEKPRKQRKRALVACDRCRKRKIKCNGDLDSGKACSSCLSVGATECAYNRVNSWSVEKTQREAAKMAVRHFAANPQARSNFLSSVPHRDDYHLDVQPSFRQSVAMDSLYDEQSANYGQTSSGYMLPNSNAMLDYSTAWSNRGWDLSRPGQGEYFDEQNQAGYGFILPGQSMSDIPHSTGPGANYTEAVDRTLPTPQSRPQQTPPTLLTLPDNLSGMTLAPDSKPPFWNMRYSTSPDTRAMPMPPNNTMYPQTQARMKQPEPEDTTPDLIFDMPPSTAANPPYPSLDTIESPLGVGGYAHDARGFPPEGQRLPLTPDGAADVYGYASSRKRGEAETRCSASTLVSGMTYTRVRHGDSGSGPSFNYLLDALPQYGRMEGAHRSPVPPLGGHEAY</sequence>
<evidence type="ECO:0000313" key="10">
    <source>
        <dbReference type="Proteomes" id="UP001149079"/>
    </source>
</evidence>
<dbReference type="InterPro" id="IPR001138">
    <property type="entry name" value="Zn2Cys6_DnaBD"/>
</dbReference>
<keyword evidence="4" id="KW-0238">DNA-binding</keyword>
<dbReference type="SUPFAM" id="SSF57701">
    <property type="entry name" value="Zn2/Cys6 DNA-binding domain"/>
    <property type="match status" value="1"/>
</dbReference>
<feature type="region of interest" description="Disordered" evidence="7">
    <location>
        <begin position="229"/>
        <end position="258"/>
    </location>
</feature>